<dbReference type="AlphaFoldDB" id="A0A0E2E4E9"/>
<keyword evidence="1" id="KW-1133">Transmembrane helix</keyword>
<dbReference type="InterPro" id="IPR052955">
    <property type="entry name" value="UPF0703_membrane_permease"/>
</dbReference>
<dbReference type="Pfam" id="PF21537">
    <property type="entry name" value="DUF1980_C"/>
    <property type="match status" value="1"/>
</dbReference>
<protein>
    <submittedName>
        <fullName evidence="3">TIGR03943 family protein</fullName>
    </submittedName>
</protein>
<gene>
    <name evidence="3" type="ORF">HMPREF9726_01998</name>
</gene>
<evidence type="ECO:0000259" key="2">
    <source>
        <dbReference type="Pfam" id="PF21537"/>
    </source>
</evidence>
<organism evidence="3">
    <name type="scientific">Treponema denticola H-22</name>
    <dbReference type="NCBI Taxonomy" id="999432"/>
    <lineage>
        <taxon>Bacteria</taxon>
        <taxon>Pseudomonadati</taxon>
        <taxon>Spirochaetota</taxon>
        <taxon>Spirochaetia</taxon>
        <taxon>Spirochaetales</taxon>
        <taxon>Treponemataceae</taxon>
        <taxon>Treponema</taxon>
    </lineage>
</organism>
<dbReference type="PATRIC" id="fig|999432.5.peg.2075"/>
<dbReference type="HOGENOM" id="CLU_070027_0_1_12"/>
<dbReference type="PANTHER" id="PTHR40047:SF1">
    <property type="entry name" value="UPF0703 PROTEIN YCGQ"/>
    <property type="match status" value="1"/>
</dbReference>
<evidence type="ECO:0000313" key="3">
    <source>
        <dbReference type="EMBL" id="EMB31618.1"/>
    </source>
</evidence>
<evidence type="ECO:0000256" key="1">
    <source>
        <dbReference type="SAM" id="Phobius"/>
    </source>
</evidence>
<feature type="domain" description="DUF1980" evidence="2">
    <location>
        <begin position="137"/>
        <end position="256"/>
    </location>
</feature>
<feature type="transmembrane region" description="Helical" evidence="1">
    <location>
        <begin position="80"/>
        <end position="97"/>
    </location>
</feature>
<name>A0A0E2E4E9_TREDN</name>
<keyword evidence="1" id="KW-0472">Membrane</keyword>
<sequence length="257" mass="29900">MKKIFLSVFIEKIIRSLLLLIGSFIFIYAVVSQKALLYVHIRHIGIIIFSAIVFFIIGILTMRDAFYFPYHTHSKRKNPLYLIIFLLPILFALLIPYKALTSDSLAFNGDIFLFQKQKEEAGYNFNFRPSRLLELEDGFVVMDDETFGRWLPELYLNLDSWVNKKIKIEGSVWKNPEVLSENEFAIGRMLMVCCAADMQPAGLIAQWFKANELKEDDWVRVTGTISKIEYEGSFEPLIIVDNIEFIPRPALEYVYPF</sequence>
<reference evidence="3" key="1">
    <citation type="submission" date="2012-01" db="EMBL/GenBank/DDBJ databases">
        <title>The Genome Sequence of Treponema denticola H-22.</title>
        <authorList>
            <consortium name="The Broad Institute Genome Sequencing Platform"/>
            <person name="Earl A."/>
            <person name="Ward D."/>
            <person name="Feldgarden M."/>
            <person name="Gevers D."/>
            <person name="Blanton J.M."/>
            <person name="Fenno C.J."/>
            <person name="Baranova O.V."/>
            <person name="Mathney J."/>
            <person name="Dewhirst F.E."/>
            <person name="Izard J."/>
            <person name="Young S.K."/>
            <person name="Zeng Q."/>
            <person name="Gargeya S."/>
            <person name="Fitzgerald M."/>
            <person name="Haas B."/>
            <person name="Abouelleil A."/>
            <person name="Alvarado L."/>
            <person name="Arachchi H.M."/>
            <person name="Berlin A."/>
            <person name="Chapman S.B."/>
            <person name="Gearin G."/>
            <person name="Goldberg J."/>
            <person name="Griggs A."/>
            <person name="Gujja S."/>
            <person name="Hansen M."/>
            <person name="Heiman D."/>
            <person name="Howarth C."/>
            <person name="Larimer J."/>
            <person name="Lui A."/>
            <person name="MacDonald P.J.P."/>
            <person name="McCowen C."/>
            <person name="Montmayeur A."/>
            <person name="Murphy C."/>
            <person name="Neiman D."/>
            <person name="Pearson M."/>
            <person name="Priest M."/>
            <person name="Roberts A."/>
            <person name="Saif S."/>
            <person name="Shea T."/>
            <person name="Sisk P."/>
            <person name="Stolte C."/>
            <person name="Sykes S."/>
            <person name="Wortman J."/>
            <person name="Nusbaum C."/>
            <person name="Birren B."/>
        </authorList>
    </citation>
    <scope>NUCLEOTIDE SEQUENCE [LARGE SCALE GENOMIC DNA]</scope>
    <source>
        <strain evidence="3">H-22</strain>
    </source>
</reference>
<dbReference type="EMBL" id="AGDV01000020">
    <property type="protein sequence ID" value="EMB31618.1"/>
    <property type="molecule type" value="Genomic_DNA"/>
</dbReference>
<proteinExistence type="predicted"/>
<dbReference type="RefSeq" id="WP_002685361.1">
    <property type="nucleotide sequence ID" value="NZ_CM001795.1"/>
</dbReference>
<keyword evidence="1" id="KW-0812">Transmembrane</keyword>
<feature type="transmembrane region" description="Helical" evidence="1">
    <location>
        <begin position="12"/>
        <end position="31"/>
    </location>
</feature>
<dbReference type="NCBIfam" id="TIGR03943">
    <property type="entry name" value="TIGR03943 family putative permease subunit"/>
    <property type="match status" value="1"/>
</dbReference>
<accession>A0A0E2E4E9</accession>
<dbReference type="PANTHER" id="PTHR40047">
    <property type="entry name" value="UPF0703 PROTEIN YCGQ"/>
    <property type="match status" value="1"/>
</dbReference>
<dbReference type="Proteomes" id="UP000011705">
    <property type="component" value="Chromosome"/>
</dbReference>
<comment type="caution">
    <text evidence="3">The sequence shown here is derived from an EMBL/GenBank/DDBJ whole genome shotgun (WGS) entry which is preliminary data.</text>
</comment>
<dbReference type="InterPro" id="IPR015402">
    <property type="entry name" value="DUF1980"/>
</dbReference>
<feature type="transmembrane region" description="Helical" evidence="1">
    <location>
        <begin position="37"/>
        <end position="60"/>
    </location>
</feature>
<dbReference type="InterPro" id="IPR048447">
    <property type="entry name" value="DUF1980_C"/>
</dbReference>